<dbReference type="NCBIfam" id="TIGR02937">
    <property type="entry name" value="sigma70-ECF"/>
    <property type="match status" value="1"/>
</dbReference>
<comment type="similarity">
    <text evidence="1">Belongs to the sigma-70 factor family. ECF subfamily.</text>
</comment>
<feature type="domain" description="RNA polymerase sigma factor 70 region 4 type 2" evidence="6">
    <location>
        <begin position="126"/>
        <end position="178"/>
    </location>
</feature>
<keyword evidence="4" id="KW-0804">Transcription</keyword>
<dbReference type="CDD" id="cd06171">
    <property type="entry name" value="Sigma70_r4"/>
    <property type="match status" value="1"/>
</dbReference>
<dbReference type="EMBL" id="FQTY01000016">
    <property type="protein sequence ID" value="SHF03019.1"/>
    <property type="molecule type" value="Genomic_DNA"/>
</dbReference>
<keyword evidence="3" id="KW-0731">Sigma factor</keyword>
<feature type="domain" description="RNA polymerase sigma-70 region 2" evidence="5">
    <location>
        <begin position="28"/>
        <end position="95"/>
    </location>
</feature>
<dbReference type="Gene3D" id="1.10.1740.10">
    <property type="match status" value="1"/>
</dbReference>
<dbReference type="PANTHER" id="PTHR43133:SF57">
    <property type="entry name" value="RNA POLYMERASE SIGMA-70 FACTOR"/>
    <property type="match status" value="1"/>
</dbReference>
<sequence length="193" mass="23007">MQQVALIDILDKKQSEKHLYRERDFGYIFETYYKRVYNYVYYRINAYHAAEDLTSQVFEKAMVKIDTYSEEKAQFEVWLFAIARNVVNDYFRELKKCKLFSIDKIKDLISNIGTPENIIEIEETNNELLEALKILDERERNIVALKFGANLKNVEIAEVLDITESNVGVILYRTMKKLKRKLERGDEFEQKEH</sequence>
<dbReference type="Pfam" id="PF08281">
    <property type="entry name" value="Sigma70_r4_2"/>
    <property type="match status" value="1"/>
</dbReference>
<dbReference type="InterPro" id="IPR014284">
    <property type="entry name" value="RNA_pol_sigma-70_dom"/>
</dbReference>
<evidence type="ECO:0000256" key="3">
    <source>
        <dbReference type="ARBA" id="ARBA00023082"/>
    </source>
</evidence>
<keyword evidence="8" id="KW-1185">Reference proteome</keyword>
<dbReference type="InterPro" id="IPR039425">
    <property type="entry name" value="RNA_pol_sigma-70-like"/>
</dbReference>
<dbReference type="GO" id="GO:0006352">
    <property type="term" value="P:DNA-templated transcription initiation"/>
    <property type="evidence" value="ECO:0007669"/>
    <property type="project" value="InterPro"/>
</dbReference>
<dbReference type="GeneID" id="90995859"/>
<gene>
    <name evidence="7" type="ORF">SAMN02745784_02582</name>
</gene>
<proteinExistence type="inferred from homology"/>
<dbReference type="GO" id="GO:0003677">
    <property type="term" value="F:DNA binding"/>
    <property type="evidence" value="ECO:0007669"/>
    <property type="project" value="InterPro"/>
</dbReference>
<evidence type="ECO:0000313" key="8">
    <source>
        <dbReference type="Proteomes" id="UP000184114"/>
    </source>
</evidence>
<dbReference type="RefSeq" id="WP_072976968.1">
    <property type="nucleotide sequence ID" value="NZ_FQTY01000016.1"/>
</dbReference>
<keyword evidence="2" id="KW-0805">Transcription regulation</keyword>
<dbReference type="InterPro" id="IPR013249">
    <property type="entry name" value="RNA_pol_sigma70_r4_t2"/>
</dbReference>
<dbReference type="Pfam" id="PF04542">
    <property type="entry name" value="Sigma70_r2"/>
    <property type="match status" value="1"/>
</dbReference>
<reference evidence="8" key="1">
    <citation type="submission" date="2016-11" db="EMBL/GenBank/DDBJ databases">
        <authorList>
            <person name="Varghese N."/>
            <person name="Submissions S."/>
        </authorList>
    </citation>
    <scope>NUCLEOTIDE SEQUENCE [LARGE SCALE GENOMIC DNA]</scope>
    <source>
        <strain evidence="8">DSM 18095</strain>
    </source>
</reference>
<evidence type="ECO:0000259" key="6">
    <source>
        <dbReference type="Pfam" id="PF08281"/>
    </source>
</evidence>
<dbReference type="InterPro" id="IPR036388">
    <property type="entry name" value="WH-like_DNA-bd_sf"/>
</dbReference>
<dbReference type="Gene3D" id="1.10.10.10">
    <property type="entry name" value="Winged helix-like DNA-binding domain superfamily/Winged helix DNA-binding domain"/>
    <property type="match status" value="1"/>
</dbReference>
<dbReference type="AlphaFoldDB" id="A0A1M4YBH7"/>
<dbReference type="SUPFAM" id="SSF88946">
    <property type="entry name" value="Sigma2 domain of RNA polymerase sigma factors"/>
    <property type="match status" value="1"/>
</dbReference>
<dbReference type="Proteomes" id="UP000184114">
    <property type="component" value="Unassembled WGS sequence"/>
</dbReference>
<evidence type="ECO:0000259" key="5">
    <source>
        <dbReference type="Pfam" id="PF04542"/>
    </source>
</evidence>
<evidence type="ECO:0000313" key="7">
    <source>
        <dbReference type="EMBL" id="SHF03019.1"/>
    </source>
</evidence>
<evidence type="ECO:0000256" key="1">
    <source>
        <dbReference type="ARBA" id="ARBA00010641"/>
    </source>
</evidence>
<accession>A0A1M4YBH7</accession>
<dbReference type="GO" id="GO:0016987">
    <property type="term" value="F:sigma factor activity"/>
    <property type="evidence" value="ECO:0007669"/>
    <property type="project" value="UniProtKB-KW"/>
</dbReference>
<dbReference type="STRING" id="1123404.SAMN02745784_02582"/>
<organism evidence="7 8">
    <name type="scientific">Tissierella praeacuta DSM 18095</name>
    <dbReference type="NCBI Taxonomy" id="1123404"/>
    <lineage>
        <taxon>Bacteria</taxon>
        <taxon>Bacillati</taxon>
        <taxon>Bacillota</taxon>
        <taxon>Tissierellia</taxon>
        <taxon>Tissierellales</taxon>
        <taxon>Tissierellaceae</taxon>
        <taxon>Tissierella</taxon>
    </lineage>
</organism>
<dbReference type="InterPro" id="IPR013325">
    <property type="entry name" value="RNA_pol_sigma_r2"/>
</dbReference>
<protein>
    <submittedName>
        <fullName evidence="7">RNA polymerase sigma-70 factor, ECF subfamily</fullName>
    </submittedName>
</protein>
<dbReference type="SUPFAM" id="SSF88659">
    <property type="entry name" value="Sigma3 and sigma4 domains of RNA polymerase sigma factors"/>
    <property type="match status" value="1"/>
</dbReference>
<evidence type="ECO:0000256" key="2">
    <source>
        <dbReference type="ARBA" id="ARBA00023015"/>
    </source>
</evidence>
<dbReference type="InterPro" id="IPR013324">
    <property type="entry name" value="RNA_pol_sigma_r3/r4-like"/>
</dbReference>
<dbReference type="InterPro" id="IPR007627">
    <property type="entry name" value="RNA_pol_sigma70_r2"/>
</dbReference>
<name>A0A1M4YBH7_9FIRM</name>
<dbReference type="PANTHER" id="PTHR43133">
    <property type="entry name" value="RNA POLYMERASE ECF-TYPE SIGMA FACTO"/>
    <property type="match status" value="1"/>
</dbReference>
<evidence type="ECO:0000256" key="4">
    <source>
        <dbReference type="ARBA" id="ARBA00023163"/>
    </source>
</evidence>